<evidence type="ECO:0000313" key="2">
    <source>
        <dbReference type="Proteomes" id="UP000293638"/>
    </source>
</evidence>
<reference evidence="1 2" key="1">
    <citation type="submission" date="2019-02" db="EMBL/GenBank/DDBJ databases">
        <title>Genomic Encyclopedia of Type Strains, Phase IV (KMG-IV): sequencing the most valuable type-strain genomes for metagenomic binning, comparative biology and taxonomic classification.</title>
        <authorList>
            <person name="Goeker M."/>
        </authorList>
    </citation>
    <scope>NUCLEOTIDE SEQUENCE [LARGE SCALE GENOMIC DNA]</scope>
    <source>
        <strain evidence="1 2">DSM 45622</strain>
    </source>
</reference>
<dbReference type="SUPFAM" id="SSF55331">
    <property type="entry name" value="Tautomerase/MIF"/>
    <property type="match status" value="1"/>
</dbReference>
<proteinExistence type="predicted"/>
<sequence length="131" mass="14295">MPRATVEVRRSYAAEEEVAILDAVHAALVAAFRIPEQDKHLRLVVHEPHRFAVPPTLDQPDRATLVTIDCFAGRSLGAKRALYSEIVTRLDALGIPPGCVSILLRESPLEDWGISGGQAACDVELGFEVRV</sequence>
<gene>
    <name evidence="1" type="ORF">EV189_4032</name>
</gene>
<dbReference type="InterPro" id="IPR014347">
    <property type="entry name" value="Tautomerase/MIF_sf"/>
</dbReference>
<name>A0A4Q7N745_9ACTN</name>
<dbReference type="PANTHER" id="PTHR38460:SF1">
    <property type="entry name" value="TAUTOMERASE YOLI-RELATED"/>
    <property type="match status" value="1"/>
</dbReference>
<dbReference type="OrthoDB" id="9804765at2"/>
<dbReference type="EMBL" id="SGXD01000011">
    <property type="protein sequence ID" value="RZS77524.1"/>
    <property type="molecule type" value="Genomic_DNA"/>
</dbReference>
<organism evidence="1 2">
    <name type="scientific">Motilibacter rhizosphaerae</name>
    <dbReference type="NCBI Taxonomy" id="598652"/>
    <lineage>
        <taxon>Bacteria</taxon>
        <taxon>Bacillati</taxon>
        <taxon>Actinomycetota</taxon>
        <taxon>Actinomycetes</taxon>
        <taxon>Motilibacterales</taxon>
        <taxon>Motilibacteraceae</taxon>
        <taxon>Motilibacter</taxon>
    </lineage>
</organism>
<evidence type="ECO:0000313" key="1">
    <source>
        <dbReference type="EMBL" id="RZS77524.1"/>
    </source>
</evidence>
<protein>
    <submittedName>
        <fullName evidence="1">Tautomerase-like protein</fullName>
    </submittedName>
</protein>
<keyword evidence="2" id="KW-1185">Reference proteome</keyword>
<accession>A0A4Q7N745</accession>
<dbReference type="Gene3D" id="3.30.429.10">
    <property type="entry name" value="Macrophage Migration Inhibitory Factor"/>
    <property type="match status" value="1"/>
</dbReference>
<dbReference type="InterPro" id="IPR037479">
    <property type="entry name" value="Tauto_MSAD"/>
</dbReference>
<dbReference type="AlphaFoldDB" id="A0A4Q7N745"/>
<dbReference type="Pfam" id="PF14552">
    <property type="entry name" value="Tautomerase_2"/>
    <property type="match status" value="1"/>
</dbReference>
<comment type="caution">
    <text evidence="1">The sequence shown here is derived from an EMBL/GenBank/DDBJ whole genome shotgun (WGS) entry which is preliminary data.</text>
</comment>
<dbReference type="RefSeq" id="WP_130494750.1">
    <property type="nucleotide sequence ID" value="NZ_SGXD01000011.1"/>
</dbReference>
<dbReference type="Proteomes" id="UP000293638">
    <property type="component" value="Unassembled WGS sequence"/>
</dbReference>
<dbReference type="PANTHER" id="PTHR38460">
    <property type="entry name" value="TAUTOMERASE YOLI-RELATED"/>
    <property type="match status" value="1"/>
</dbReference>